<evidence type="ECO:0000256" key="1">
    <source>
        <dbReference type="SAM" id="Phobius"/>
    </source>
</evidence>
<organism evidence="2 3">
    <name type="scientific">Enterocloster alcoholdehydrogenati</name>
    <dbReference type="NCBI Taxonomy" id="2547410"/>
    <lineage>
        <taxon>Bacteria</taxon>
        <taxon>Bacillati</taxon>
        <taxon>Bacillota</taxon>
        <taxon>Clostridia</taxon>
        <taxon>Lachnospirales</taxon>
        <taxon>Lachnospiraceae</taxon>
        <taxon>Enterocloster</taxon>
    </lineage>
</organism>
<keyword evidence="1" id="KW-0812">Transmembrane</keyword>
<evidence type="ECO:0000313" key="2">
    <source>
        <dbReference type="EMBL" id="GAA6267517.1"/>
    </source>
</evidence>
<dbReference type="Proteomes" id="UP001600894">
    <property type="component" value="Unassembled WGS sequence"/>
</dbReference>
<keyword evidence="1" id="KW-1133">Transmembrane helix</keyword>
<dbReference type="RefSeq" id="WP_176254064.1">
    <property type="nucleotide sequence ID" value="NZ_BAABXL010000001.1"/>
</dbReference>
<proteinExistence type="predicted"/>
<feature type="transmembrane region" description="Helical" evidence="1">
    <location>
        <begin position="100"/>
        <end position="120"/>
    </location>
</feature>
<feature type="transmembrane region" description="Helical" evidence="1">
    <location>
        <begin position="38"/>
        <end position="54"/>
    </location>
</feature>
<feature type="transmembrane region" description="Helical" evidence="1">
    <location>
        <begin position="126"/>
        <end position="144"/>
    </location>
</feature>
<feature type="transmembrane region" description="Helical" evidence="1">
    <location>
        <begin position="246"/>
        <end position="271"/>
    </location>
</feature>
<comment type="caution">
    <text evidence="2">The sequence shown here is derived from an EMBL/GenBank/DDBJ whole genome shotgun (WGS) entry which is preliminary data.</text>
</comment>
<gene>
    <name evidence="2" type="ORF">F130042H8_05770</name>
</gene>
<reference evidence="2 3" key="1">
    <citation type="submission" date="2024-04" db="EMBL/GenBank/DDBJ databases">
        <title>Defined microbial consortia suppress multidrug-resistant proinflammatory Enterobacteriaceae via ecological control.</title>
        <authorList>
            <person name="Furuichi M."/>
            <person name="Kawaguchi T."/>
            <person name="Pust M."/>
            <person name="Yasuma K."/>
            <person name="Plichta D."/>
            <person name="Hasegawa N."/>
            <person name="Ohya T."/>
            <person name="Bhattarai S."/>
            <person name="Sasajima S."/>
            <person name="Aoto Y."/>
            <person name="Tuganbaev T."/>
            <person name="Yaginuma M."/>
            <person name="Ueda M."/>
            <person name="Okahashi N."/>
            <person name="Amafuji K."/>
            <person name="Kiridooshi Y."/>
            <person name="Sugita K."/>
            <person name="Strazar M."/>
            <person name="Skelly A."/>
            <person name="Suda W."/>
            <person name="Hattori M."/>
            <person name="Nakamoto N."/>
            <person name="Caballero S."/>
            <person name="Norman J."/>
            <person name="Olle B."/>
            <person name="Tanoue T."/>
            <person name="Arita M."/>
            <person name="Bucci V."/>
            <person name="Atarashi K."/>
            <person name="Xavier R."/>
            <person name="Honda K."/>
        </authorList>
    </citation>
    <scope>NUCLEOTIDE SEQUENCE [LARGE SCALE GENOMIC DNA]</scope>
    <source>
        <strain evidence="3">f13</strain>
    </source>
</reference>
<dbReference type="InterPro" id="IPR009323">
    <property type="entry name" value="DUF979"/>
</dbReference>
<accession>A0ABQ0AU78</accession>
<evidence type="ECO:0000313" key="3">
    <source>
        <dbReference type="Proteomes" id="UP001600894"/>
    </source>
</evidence>
<dbReference type="Pfam" id="PF06166">
    <property type="entry name" value="DUF979"/>
    <property type="match status" value="1"/>
</dbReference>
<feature type="transmembrane region" description="Helical" evidence="1">
    <location>
        <begin position="283"/>
        <end position="308"/>
    </location>
</feature>
<keyword evidence="1" id="KW-0472">Membrane</keyword>
<sequence length="310" mass="32629">MTWTLSTVIAEIFYCIIGLIFIGTGFKALKDNTCSKRVTTAAFWFILAATFIAGPYFPRWITGLCVVLMALLTAFNRVAPSKSDIPDAKETRAAADRLGYSVFIPPLFLALSAVLVATFLKSLGANNAIGISGIIALIAAFFIFRPKPVYAVKDCTRLTDNVGVTGILPQVLAALGAVFTAAGVGDVIAAGVNAVIPQGNLFAATAVYCIAMALFTMIMGNGFAAFSVITVGIGIPFLVAQGADPVVVGALGLTAGYCGTLMTPMAANFNILPAALLETKNKYTVILSQLPMALFMLAVHIVLMYFLAFK</sequence>
<dbReference type="EMBL" id="BAABXL010000001">
    <property type="protein sequence ID" value="GAA6267517.1"/>
    <property type="molecule type" value="Genomic_DNA"/>
</dbReference>
<feature type="transmembrane region" description="Helical" evidence="1">
    <location>
        <begin position="6"/>
        <end position="26"/>
    </location>
</feature>
<name>A0ABQ0AU78_9FIRM</name>
<feature type="transmembrane region" description="Helical" evidence="1">
    <location>
        <begin position="164"/>
        <end position="189"/>
    </location>
</feature>
<feature type="transmembrane region" description="Helical" evidence="1">
    <location>
        <begin position="222"/>
        <end position="240"/>
    </location>
</feature>
<feature type="transmembrane region" description="Helical" evidence="1">
    <location>
        <begin position="195"/>
        <end position="215"/>
    </location>
</feature>
<feature type="transmembrane region" description="Helical" evidence="1">
    <location>
        <begin position="60"/>
        <end position="79"/>
    </location>
</feature>
<keyword evidence="3" id="KW-1185">Reference proteome</keyword>
<protein>
    <submittedName>
        <fullName evidence="2">DUF979 domain-containing protein</fullName>
    </submittedName>
</protein>